<evidence type="ECO:0000313" key="9">
    <source>
        <dbReference type="Proteomes" id="UP000063781"/>
    </source>
</evidence>
<keyword evidence="3 5" id="KW-1133">Transmembrane helix</keyword>
<dbReference type="STRING" id="1514105.AOC36_03145"/>
<sequence>MDNIYIIIPSFNPDESIMREFITDLYQACQNIVIVNDGSDASHDLFFKSFEHMGIPVLKHVVNQGKGRAIKSGFNYVLNHHDFDAVVTADCDGQHAVKDIQTCGRLAQQHPHDLVLGVRDFSQDDVPKKSRFGNRITIQVFKIFIGLNITDTQTGLRAFSQKVAKEFLGVAGERYDYETNMLISCKEKDIKISETRIDTIYINKNQTSHFNPIKDSFIIYKLFFKYILVALSSFILDISLFQLFMWMLSMDRKIFYATIFARVFSSMFNYKLNGKLIFKHSSIKSMIKYYLLVLGIMLISGFMVTFICEILTIKPVLVKLVVDGLLFVLSFVVQREWVFKR</sequence>
<dbReference type="GO" id="GO:0000271">
    <property type="term" value="P:polysaccharide biosynthetic process"/>
    <property type="evidence" value="ECO:0007669"/>
    <property type="project" value="InterPro"/>
</dbReference>
<keyword evidence="4 5" id="KW-0472">Membrane</keyword>
<feature type="domain" description="GtrA/DPMS transmembrane" evidence="7">
    <location>
        <begin position="225"/>
        <end position="339"/>
    </location>
</feature>
<dbReference type="GO" id="GO:0006487">
    <property type="term" value="P:protein N-linked glycosylation"/>
    <property type="evidence" value="ECO:0007669"/>
    <property type="project" value="TreeGrafter"/>
</dbReference>
<feature type="domain" description="Glycosyltransferase 2-like" evidence="6">
    <location>
        <begin position="6"/>
        <end position="166"/>
    </location>
</feature>
<dbReference type="PANTHER" id="PTHR10859">
    <property type="entry name" value="GLYCOSYL TRANSFERASE"/>
    <property type="match status" value="1"/>
</dbReference>
<dbReference type="Proteomes" id="UP000063781">
    <property type="component" value="Chromosome"/>
</dbReference>
<accession>A0A109UGP5</accession>
<dbReference type="PANTHER" id="PTHR10859:SF114">
    <property type="entry name" value="DOLICHOL-PHOSPHATE MANNOSYLTRANSFERASE"/>
    <property type="match status" value="1"/>
</dbReference>
<evidence type="ECO:0000256" key="5">
    <source>
        <dbReference type="SAM" id="Phobius"/>
    </source>
</evidence>
<dbReference type="InterPro" id="IPR029044">
    <property type="entry name" value="Nucleotide-diphossugar_trans"/>
</dbReference>
<comment type="subcellular location">
    <subcellularLocation>
        <location evidence="1">Membrane</location>
        <topology evidence="1">Multi-pass membrane protein</topology>
    </subcellularLocation>
</comment>
<dbReference type="KEGG" id="erl:AOC36_03145"/>
<dbReference type="InterPro" id="IPR001173">
    <property type="entry name" value="Glyco_trans_2-like"/>
</dbReference>
<reference evidence="8 9" key="1">
    <citation type="submission" date="2015-10" db="EMBL/GenBank/DDBJ databases">
        <title>Erysipelothrix larvae sp. LV19 isolated from the larval gut of the rhinoceros beetle, Trypoxylus dichotomus.</title>
        <authorList>
            <person name="Lim S."/>
            <person name="Kim B.-C."/>
        </authorList>
    </citation>
    <scope>NUCLEOTIDE SEQUENCE [LARGE SCALE GENOMIC DNA]</scope>
    <source>
        <strain evidence="8 9">LV19</strain>
    </source>
</reference>
<dbReference type="Pfam" id="PF00535">
    <property type="entry name" value="Glycos_transf_2"/>
    <property type="match status" value="1"/>
</dbReference>
<keyword evidence="9" id="KW-1185">Reference proteome</keyword>
<dbReference type="SUPFAM" id="SSF53448">
    <property type="entry name" value="Nucleotide-diphospho-sugar transferases"/>
    <property type="match status" value="1"/>
</dbReference>
<dbReference type="OrthoDB" id="9810303at2"/>
<feature type="transmembrane region" description="Helical" evidence="5">
    <location>
        <begin position="313"/>
        <end position="333"/>
    </location>
</feature>
<dbReference type="GO" id="GO:0016020">
    <property type="term" value="C:membrane"/>
    <property type="evidence" value="ECO:0007669"/>
    <property type="project" value="UniProtKB-SubCell"/>
</dbReference>
<dbReference type="Pfam" id="PF04138">
    <property type="entry name" value="GtrA_DPMS_TM"/>
    <property type="match status" value="1"/>
</dbReference>
<feature type="transmembrane region" description="Helical" evidence="5">
    <location>
        <begin position="223"/>
        <end position="248"/>
    </location>
</feature>
<dbReference type="CDD" id="cd04179">
    <property type="entry name" value="DPM_DPG-synthase_like"/>
    <property type="match status" value="1"/>
</dbReference>
<feature type="transmembrane region" description="Helical" evidence="5">
    <location>
        <begin position="290"/>
        <end position="307"/>
    </location>
</feature>
<evidence type="ECO:0000256" key="1">
    <source>
        <dbReference type="ARBA" id="ARBA00004141"/>
    </source>
</evidence>
<evidence type="ECO:0000313" key="8">
    <source>
        <dbReference type="EMBL" id="AMC93013.1"/>
    </source>
</evidence>
<dbReference type="EMBL" id="CP013213">
    <property type="protein sequence ID" value="AMC93013.1"/>
    <property type="molecule type" value="Genomic_DNA"/>
</dbReference>
<dbReference type="RefSeq" id="WP_067631390.1">
    <property type="nucleotide sequence ID" value="NZ_CP013213.1"/>
</dbReference>
<evidence type="ECO:0000259" key="6">
    <source>
        <dbReference type="Pfam" id="PF00535"/>
    </source>
</evidence>
<dbReference type="InterPro" id="IPR007267">
    <property type="entry name" value="GtrA_DPMS_TM"/>
</dbReference>
<evidence type="ECO:0000256" key="4">
    <source>
        <dbReference type="ARBA" id="ARBA00023136"/>
    </source>
</evidence>
<gene>
    <name evidence="8" type="ORF">AOC36_03145</name>
</gene>
<protein>
    <submittedName>
        <fullName evidence="8">Uncharacterized protein</fullName>
    </submittedName>
</protein>
<proteinExistence type="predicted"/>
<evidence type="ECO:0000256" key="2">
    <source>
        <dbReference type="ARBA" id="ARBA00022692"/>
    </source>
</evidence>
<evidence type="ECO:0000256" key="3">
    <source>
        <dbReference type="ARBA" id="ARBA00022989"/>
    </source>
</evidence>
<organism evidence="8 9">
    <name type="scientific">Erysipelothrix larvae</name>
    <dbReference type="NCBI Taxonomy" id="1514105"/>
    <lineage>
        <taxon>Bacteria</taxon>
        <taxon>Bacillati</taxon>
        <taxon>Bacillota</taxon>
        <taxon>Erysipelotrichia</taxon>
        <taxon>Erysipelotrichales</taxon>
        <taxon>Erysipelotrichaceae</taxon>
        <taxon>Erysipelothrix</taxon>
    </lineage>
</organism>
<name>A0A109UGP5_9FIRM</name>
<dbReference type="AlphaFoldDB" id="A0A109UGP5"/>
<evidence type="ECO:0000259" key="7">
    <source>
        <dbReference type="Pfam" id="PF04138"/>
    </source>
</evidence>
<keyword evidence="2 5" id="KW-0812">Transmembrane</keyword>
<dbReference type="Gene3D" id="3.90.550.10">
    <property type="entry name" value="Spore Coat Polysaccharide Biosynthesis Protein SpsA, Chain A"/>
    <property type="match status" value="1"/>
</dbReference>